<protein>
    <submittedName>
        <fullName evidence="2">Cupin domain-containing protein</fullName>
    </submittedName>
</protein>
<dbReference type="PANTHER" id="PTHR43698">
    <property type="entry name" value="RIBD C-TERMINAL DOMAIN CONTAINING PROTEIN"/>
    <property type="match status" value="1"/>
</dbReference>
<evidence type="ECO:0000259" key="1">
    <source>
        <dbReference type="Pfam" id="PF07883"/>
    </source>
</evidence>
<dbReference type="PROSITE" id="PS51257">
    <property type="entry name" value="PROKAR_LIPOPROTEIN"/>
    <property type="match status" value="1"/>
</dbReference>
<dbReference type="SUPFAM" id="SSF51182">
    <property type="entry name" value="RmlC-like cupins"/>
    <property type="match status" value="1"/>
</dbReference>
<dbReference type="RefSeq" id="WP_188314929.1">
    <property type="nucleotide sequence ID" value="NZ_JABTCG010000005.1"/>
</dbReference>
<dbReference type="Gene3D" id="2.60.120.10">
    <property type="entry name" value="Jelly Rolls"/>
    <property type="match status" value="1"/>
</dbReference>
<dbReference type="InterPro" id="IPR013096">
    <property type="entry name" value="Cupin_2"/>
</dbReference>
<dbReference type="EMBL" id="JABTCG010000005">
    <property type="protein sequence ID" value="MBD0851801.1"/>
    <property type="molecule type" value="Genomic_DNA"/>
</dbReference>
<dbReference type="PANTHER" id="PTHR43698:SF1">
    <property type="entry name" value="BLL4564 PROTEIN"/>
    <property type="match status" value="1"/>
</dbReference>
<dbReference type="InterPro" id="IPR014710">
    <property type="entry name" value="RmlC-like_jellyroll"/>
</dbReference>
<reference evidence="2 3" key="1">
    <citation type="submission" date="2020-05" db="EMBL/GenBank/DDBJ databases">
        <title>The draft genome sequence of Maribacter arenosus CAU 1321.</title>
        <authorList>
            <person name="Mu L."/>
        </authorList>
    </citation>
    <scope>NUCLEOTIDE SEQUENCE [LARGE SCALE GENOMIC DNA]</scope>
    <source>
        <strain evidence="2 3">CAU 1321</strain>
    </source>
</reference>
<dbReference type="InterPro" id="IPR011051">
    <property type="entry name" value="RmlC_Cupin_sf"/>
</dbReference>
<sequence>MNNKNLLVVILIVTIIFSCKPSEEKNITVNSTAEQELIFPKGKIIANDNFVGNAWLEMLVFADSINQNSVGSVTFEPGARTNWHSHPNGQIILALEGEGYYQEKGSEKKLLRKGDVVKCPSNIPHWHGASSDTEFIQVAITSRINGSTEWLEAVTDQEYTKR</sequence>
<evidence type="ECO:0000313" key="2">
    <source>
        <dbReference type="EMBL" id="MBD0851801.1"/>
    </source>
</evidence>
<proteinExistence type="predicted"/>
<comment type="caution">
    <text evidence="2">The sequence shown here is derived from an EMBL/GenBank/DDBJ whole genome shotgun (WGS) entry which is preliminary data.</text>
</comment>
<evidence type="ECO:0000313" key="3">
    <source>
        <dbReference type="Proteomes" id="UP000598350"/>
    </source>
</evidence>
<dbReference type="Pfam" id="PF07883">
    <property type="entry name" value="Cupin_2"/>
    <property type="match status" value="1"/>
</dbReference>
<organism evidence="2 3">
    <name type="scientific">Maribacter arenosus</name>
    <dbReference type="NCBI Taxonomy" id="1854708"/>
    <lineage>
        <taxon>Bacteria</taxon>
        <taxon>Pseudomonadati</taxon>
        <taxon>Bacteroidota</taxon>
        <taxon>Flavobacteriia</taxon>
        <taxon>Flavobacteriales</taxon>
        <taxon>Flavobacteriaceae</taxon>
        <taxon>Maribacter</taxon>
    </lineage>
</organism>
<gene>
    <name evidence="2" type="ORF">HPE63_14055</name>
</gene>
<dbReference type="InterPro" id="IPR047263">
    <property type="entry name" value="HNL-like_cupin"/>
</dbReference>
<feature type="domain" description="Cupin type-2" evidence="1">
    <location>
        <begin position="73"/>
        <end position="135"/>
    </location>
</feature>
<dbReference type="CDD" id="cd02233">
    <property type="entry name" value="cupin_HNL-like"/>
    <property type="match status" value="1"/>
</dbReference>
<accession>A0ABR7VDU1</accession>
<dbReference type="Proteomes" id="UP000598350">
    <property type="component" value="Unassembled WGS sequence"/>
</dbReference>
<name>A0ABR7VDU1_9FLAO</name>
<keyword evidence="3" id="KW-1185">Reference proteome</keyword>